<name>A0A0F9SDU2_9ZZZZ</name>
<keyword evidence="1" id="KW-1133">Transmembrane helix</keyword>
<sequence>MITILHILVLVTFLGDMLLTYRYVKTYKKLYPKGDYTLAEANFILRKCMKYLGLEKGMMVGSTIILLILILFVNLFSNNFMFFLLGMYFMANIYHFVNWQAMKRLIKTKNESKKKGGKKK</sequence>
<evidence type="ECO:0000256" key="1">
    <source>
        <dbReference type="SAM" id="Phobius"/>
    </source>
</evidence>
<protein>
    <recommendedName>
        <fullName evidence="3">DUF5658 domain-containing protein</fullName>
    </recommendedName>
</protein>
<dbReference type="EMBL" id="LAZR01000485">
    <property type="protein sequence ID" value="KKN67030.1"/>
    <property type="molecule type" value="Genomic_DNA"/>
</dbReference>
<reference evidence="2" key="1">
    <citation type="journal article" date="2015" name="Nature">
        <title>Complex archaea that bridge the gap between prokaryotes and eukaryotes.</title>
        <authorList>
            <person name="Spang A."/>
            <person name="Saw J.H."/>
            <person name="Jorgensen S.L."/>
            <person name="Zaremba-Niedzwiedzka K."/>
            <person name="Martijn J."/>
            <person name="Lind A.E."/>
            <person name="van Eijk R."/>
            <person name="Schleper C."/>
            <person name="Guy L."/>
            <person name="Ettema T.J."/>
        </authorList>
    </citation>
    <scope>NUCLEOTIDE SEQUENCE</scope>
</reference>
<comment type="caution">
    <text evidence="2">The sequence shown here is derived from an EMBL/GenBank/DDBJ whole genome shotgun (WGS) entry which is preliminary data.</text>
</comment>
<feature type="transmembrane region" description="Helical" evidence="1">
    <location>
        <begin position="6"/>
        <end position="24"/>
    </location>
</feature>
<feature type="transmembrane region" description="Helical" evidence="1">
    <location>
        <begin position="80"/>
        <end position="97"/>
    </location>
</feature>
<dbReference type="AlphaFoldDB" id="A0A0F9SDU2"/>
<evidence type="ECO:0000313" key="2">
    <source>
        <dbReference type="EMBL" id="KKN67030.1"/>
    </source>
</evidence>
<keyword evidence="1" id="KW-0812">Transmembrane</keyword>
<organism evidence="2">
    <name type="scientific">marine sediment metagenome</name>
    <dbReference type="NCBI Taxonomy" id="412755"/>
    <lineage>
        <taxon>unclassified sequences</taxon>
        <taxon>metagenomes</taxon>
        <taxon>ecological metagenomes</taxon>
    </lineage>
</organism>
<accession>A0A0F9SDU2</accession>
<feature type="transmembrane region" description="Helical" evidence="1">
    <location>
        <begin position="57"/>
        <end position="74"/>
    </location>
</feature>
<evidence type="ECO:0008006" key="3">
    <source>
        <dbReference type="Google" id="ProtNLM"/>
    </source>
</evidence>
<keyword evidence="1" id="KW-0472">Membrane</keyword>
<proteinExistence type="predicted"/>
<gene>
    <name evidence="2" type="ORF">LCGC14_0465840</name>
</gene>